<dbReference type="STRING" id="1611254.A0A2G5V1A8"/>
<comment type="caution">
    <text evidence="2">The sequence shown here is derived from an EMBL/GenBank/DDBJ whole genome shotgun (WGS) entry which is preliminary data.</text>
</comment>
<organism evidence="2 3">
    <name type="scientific">Caenorhabditis nigoni</name>
    <dbReference type="NCBI Taxonomy" id="1611254"/>
    <lineage>
        <taxon>Eukaryota</taxon>
        <taxon>Metazoa</taxon>
        <taxon>Ecdysozoa</taxon>
        <taxon>Nematoda</taxon>
        <taxon>Chromadorea</taxon>
        <taxon>Rhabditida</taxon>
        <taxon>Rhabditina</taxon>
        <taxon>Rhabditomorpha</taxon>
        <taxon>Rhabditoidea</taxon>
        <taxon>Rhabditidae</taxon>
        <taxon>Peloderinae</taxon>
        <taxon>Caenorhabditis</taxon>
    </lineage>
</organism>
<evidence type="ECO:0000313" key="2">
    <source>
        <dbReference type="EMBL" id="PIC45578.1"/>
    </source>
</evidence>
<dbReference type="Proteomes" id="UP000230233">
    <property type="component" value="Chromosome II"/>
</dbReference>
<proteinExistence type="predicted"/>
<sequence>MFQVEQPYSGLRGVSSSSSSNDSSTIPDRFWFNPSANQIVISKLPPTENSTLVIANIVPGEAVPSLNDIYEQFIFQQRDAFNPNYRKDCGSYDSNQKRSDRQSFYNSQIPQFTLAKKHLNVSLKNDRDPNGFLIGNQTSISRLSFWMKVVTPDKFPYTTVMIANSPTQGVLHLLLRHGHQFRSLSKDILNVLPSENLKELCRKIRNYSSMASKNEIAREKENLNNRFLMDMSTMEEAEFSNLLNLQREMRDVIQKIVQQENYLGESINTNGQQQVYWKSGSNEVMVLCLSEQLYLGEIDGDSRGRKRPIRKIITIFVTGIKDYEKKKNNNWPVTKIFG</sequence>
<dbReference type="EMBL" id="PDUG01000002">
    <property type="protein sequence ID" value="PIC45578.1"/>
    <property type="molecule type" value="Genomic_DNA"/>
</dbReference>
<dbReference type="AlphaFoldDB" id="A0A2G5V1A8"/>
<feature type="compositionally biased region" description="Low complexity" evidence="1">
    <location>
        <begin position="15"/>
        <end position="24"/>
    </location>
</feature>
<accession>A0A2G5V1A8</accession>
<gene>
    <name evidence="2" type="primary">Cnig_chr_II.g5551</name>
    <name evidence="2" type="ORF">B9Z55_005551</name>
</gene>
<name>A0A2G5V1A8_9PELO</name>
<keyword evidence="3" id="KW-1185">Reference proteome</keyword>
<evidence type="ECO:0000256" key="1">
    <source>
        <dbReference type="SAM" id="MobiDB-lite"/>
    </source>
</evidence>
<protein>
    <submittedName>
        <fullName evidence="2">Uncharacterized protein</fullName>
    </submittedName>
</protein>
<dbReference type="OrthoDB" id="6162903at2759"/>
<reference evidence="3" key="1">
    <citation type="submission" date="2017-10" db="EMBL/GenBank/DDBJ databases">
        <title>Rapid genome shrinkage in a self-fertile nematode reveals novel sperm competition proteins.</title>
        <authorList>
            <person name="Yin D."/>
            <person name="Schwarz E.M."/>
            <person name="Thomas C.G."/>
            <person name="Felde R.L."/>
            <person name="Korf I.F."/>
            <person name="Cutter A.D."/>
            <person name="Schartner C.M."/>
            <person name="Ralston E.J."/>
            <person name="Meyer B.J."/>
            <person name="Haag E.S."/>
        </authorList>
    </citation>
    <scope>NUCLEOTIDE SEQUENCE [LARGE SCALE GENOMIC DNA]</scope>
    <source>
        <strain evidence="3">JU1422</strain>
    </source>
</reference>
<evidence type="ECO:0000313" key="3">
    <source>
        <dbReference type="Proteomes" id="UP000230233"/>
    </source>
</evidence>
<feature type="region of interest" description="Disordered" evidence="1">
    <location>
        <begin position="1"/>
        <end position="24"/>
    </location>
</feature>